<evidence type="ECO:0000313" key="2">
    <source>
        <dbReference type="EMBL" id="EKF30929.1"/>
    </source>
</evidence>
<dbReference type="EMBL" id="AHKC01011235">
    <property type="protein sequence ID" value="EKF30929.1"/>
    <property type="molecule type" value="Genomic_DNA"/>
</dbReference>
<dbReference type="Proteomes" id="UP000007350">
    <property type="component" value="Unassembled WGS sequence"/>
</dbReference>
<dbReference type="OrthoDB" id="245309at2759"/>
<feature type="region of interest" description="Disordered" evidence="1">
    <location>
        <begin position="240"/>
        <end position="262"/>
    </location>
</feature>
<sequence length="346" mass="39567">MQENDTTTVPPMTLIRWWFSKTEEEREKFLQDPTVSEKARQNIPLVEKYVRQHCYLVACETNLDIYPIPSFSSRLRRGLERKSGGYGVWLPCVMHGEKRTYGGRYIAASQREKWRMSAHRLFRDVCTRTAVVLHDYSVYSSPVRSLLSNEERWCHRAAYTIVEALMEASVAALYRLGLIDALEKIEKEMAQDAENYSNGQMIKDGTIVPKPIGVRRAETHGCLGVWMLLLPTAIGKGETVSLPMPNTMQNRKRSRNTDTENGFQTPLQLQQRSLPFDTEVNCWQLLREQIASSSTDGLRHESNVDRDDEDDVAVMVPHSEPRITITAADMRFGIAKALKNRGRQST</sequence>
<gene>
    <name evidence="2" type="ORF">MOQ_005241</name>
</gene>
<name>K2MYR1_TRYCR</name>
<dbReference type="AlphaFoldDB" id="K2MYR1"/>
<evidence type="ECO:0000313" key="3">
    <source>
        <dbReference type="Proteomes" id="UP000007350"/>
    </source>
</evidence>
<comment type="caution">
    <text evidence="2">The sequence shown here is derived from an EMBL/GenBank/DDBJ whole genome shotgun (WGS) entry which is preliminary data.</text>
</comment>
<accession>K2MYR1</accession>
<protein>
    <submittedName>
        <fullName evidence="2">Uncharacterized protein</fullName>
    </submittedName>
</protein>
<keyword evidence="3" id="KW-1185">Reference proteome</keyword>
<proteinExistence type="predicted"/>
<reference evidence="2 3" key="1">
    <citation type="journal article" date="2012" name="BMC Genomics">
        <title>Comparative genomic analysis of human infective Trypanosoma cruzi lineages with the bat-restricted subspecies T. cruzi marinkellei.</title>
        <authorList>
            <person name="Franzen O."/>
            <person name="Talavera-Lopez C."/>
            <person name="Ochaya S."/>
            <person name="Butler C.E."/>
            <person name="Messenger L.A."/>
            <person name="Lewis M.D."/>
            <person name="Llewellyn M.S."/>
            <person name="Marinkelle C.J."/>
            <person name="Tyler K.M."/>
            <person name="Miles M.A."/>
            <person name="Andersson B."/>
        </authorList>
    </citation>
    <scope>NUCLEOTIDE SEQUENCE [LARGE SCALE GENOMIC DNA]</scope>
    <source>
        <strain evidence="2 3">B7</strain>
    </source>
</reference>
<organism evidence="2 3">
    <name type="scientific">Trypanosoma cruzi marinkellei</name>
    <dbReference type="NCBI Taxonomy" id="85056"/>
    <lineage>
        <taxon>Eukaryota</taxon>
        <taxon>Discoba</taxon>
        <taxon>Euglenozoa</taxon>
        <taxon>Kinetoplastea</taxon>
        <taxon>Metakinetoplastina</taxon>
        <taxon>Trypanosomatida</taxon>
        <taxon>Trypanosomatidae</taxon>
        <taxon>Trypanosoma</taxon>
        <taxon>Schizotrypanum</taxon>
    </lineage>
</organism>
<evidence type="ECO:0000256" key="1">
    <source>
        <dbReference type="SAM" id="MobiDB-lite"/>
    </source>
</evidence>